<evidence type="ECO:0000313" key="2">
    <source>
        <dbReference type="EMBL" id="GMI01669.1"/>
    </source>
</evidence>
<proteinExistence type="predicted"/>
<feature type="compositionally biased region" description="Low complexity" evidence="1">
    <location>
        <begin position="252"/>
        <end position="268"/>
    </location>
</feature>
<dbReference type="Proteomes" id="UP001165085">
    <property type="component" value="Unassembled WGS sequence"/>
</dbReference>
<sequence length="321" mass="35584">MAKKRSNESKNSANGQRKSRRIIGAPVASIAVEQPRIDVLNGKKGKEPHRTQVSLALTPSAAKKGPLPDDCFLETPPDTPQKEPEPGTPFELDDSSDNESKEMIGSKAGQSEVISIDTGKDVVPHQSCAVLKVQAVLRKKEIDREMKLAHYKDNAAQREREREKEKFQLEMKKLDFAMKDKENDAKHYQTERAANAKIAVEEAKVNIRTDGKLKETDRRQARLRDTTGGMMGYTPSQFGAHVPNPYNPASLGQYGQQQQRYSSQGYGYPAPPPYHYYPPAPMPRHGQGYAQQQPNNGPQSGPGAGMAEMGMTRNSRIGKDN</sequence>
<feature type="region of interest" description="Disordered" evidence="1">
    <location>
        <begin position="1"/>
        <end position="27"/>
    </location>
</feature>
<dbReference type="EMBL" id="BRXY01000583">
    <property type="protein sequence ID" value="GMI01669.1"/>
    <property type="molecule type" value="Genomic_DNA"/>
</dbReference>
<gene>
    <name evidence="2" type="ORF">TrST_g10377</name>
</gene>
<accession>A0A9W7F5K7</accession>
<feature type="region of interest" description="Disordered" evidence="1">
    <location>
        <begin position="56"/>
        <end position="112"/>
    </location>
</feature>
<reference evidence="3" key="1">
    <citation type="journal article" date="2023" name="Commun. Biol.">
        <title>Genome analysis of Parmales, the sister group of diatoms, reveals the evolutionary specialization of diatoms from phago-mixotrophs to photoautotrophs.</title>
        <authorList>
            <person name="Ban H."/>
            <person name="Sato S."/>
            <person name="Yoshikawa S."/>
            <person name="Yamada K."/>
            <person name="Nakamura Y."/>
            <person name="Ichinomiya M."/>
            <person name="Sato N."/>
            <person name="Blanc-Mathieu R."/>
            <person name="Endo H."/>
            <person name="Kuwata A."/>
            <person name="Ogata H."/>
        </authorList>
    </citation>
    <scope>NUCLEOTIDE SEQUENCE [LARGE SCALE GENOMIC DNA]</scope>
    <source>
        <strain evidence="3">NIES 3701</strain>
    </source>
</reference>
<dbReference type="AlphaFoldDB" id="A0A9W7F5K7"/>
<protein>
    <recommendedName>
        <fullName evidence="4">No apical meristem-associated C-terminal domain-containing protein</fullName>
    </recommendedName>
</protein>
<comment type="caution">
    <text evidence="2">The sequence shown here is derived from an EMBL/GenBank/DDBJ whole genome shotgun (WGS) entry which is preliminary data.</text>
</comment>
<feature type="compositionally biased region" description="Low complexity" evidence="1">
    <location>
        <begin position="290"/>
        <end position="301"/>
    </location>
</feature>
<name>A0A9W7F5K7_9STRA</name>
<keyword evidence="3" id="KW-1185">Reference proteome</keyword>
<organism evidence="2 3">
    <name type="scientific">Triparma strigata</name>
    <dbReference type="NCBI Taxonomy" id="1606541"/>
    <lineage>
        <taxon>Eukaryota</taxon>
        <taxon>Sar</taxon>
        <taxon>Stramenopiles</taxon>
        <taxon>Ochrophyta</taxon>
        <taxon>Bolidophyceae</taxon>
        <taxon>Parmales</taxon>
        <taxon>Triparmaceae</taxon>
        <taxon>Triparma</taxon>
    </lineage>
</organism>
<feature type="region of interest" description="Disordered" evidence="1">
    <location>
        <begin position="210"/>
        <end position="321"/>
    </location>
</feature>
<feature type="compositionally biased region" description="Basic and acidic residues" evidence="1">
    <location>
        <begin position="210"/>
        <end position="225"/>
    </location>
</feature>
<evidence type="ECO:0000256" key="1">
    <source>
        <dbReference type="SAM" id="MobiDB-lite"/>
    </source>
</evidence>
<evidence type="ECO:0008006" key="4">
    <source>
        <dbReference type="Google" id="ProtNLM"/>
    </source>
</evidence>
<feature type="compositionally biased region" description="Pro residues" evidence="1">
    <location>
        <begin position="269"/>
        <end position="282"/>
    </location>
</feature>
<evidence type="ECO:0000313" key="3">
    <source>
        <dbReference type="Proteomes" id="UP001165085"/>
    </source>
</evidence>